<dbReference type="EMBL" id="ML993942">
    <property type="protein sequence ID" value="KAF2202280.1"/>
    <property type="molecule type" value="Genomic_DNA"/>
</dbReference>
<gene>
    <name evidence="2" type="ORF">GQ43DRAFT_369463</name>
</gene>
<dbReference type="AlphaFoldDB" id="A0A9P4MZV8"/>
<evidence type="ECO:0008006" key="4">
    <source>
        <dbReference type="Google" id="ProtNLM"/>
    </source>
</evidence>
<evidence type="ECO:0000313" key="3">
    <source>
        <dbReference type="Proteomes" id="UP000799536"/>
    </source>
</evidence>
<evidence type="ECO:0000256" key="1">
    <source>
        <dbReference type="SAM" id="MobiDB-lite"/>
    </source>
</evidence>
<dbReference type="PANTHER" id="PTHR37540">
    <property type="entry name" value="TRANSCRIPTION FACTOR (ACR-2), PUTATIVE-RELATED-RELATED"/>
    <property type="match status" value="1"/>
</dbReference>
<dbReference type="PANTHER" id="PTHR37540:SF5">
    <property type="entry name" value="TRANSCRIPTION FACTOR DOMAIN-CONTAINING PROTEIN"/>
    <property type="match status" value="1"/>
</dbReference>
<evidence type="ECO:0000313" key="2">
    <source>
        <dbReference type="EMBL" id="KAF2202280.1"/>
    </source>
</evidence>
<sequence>MYKHRSSGQRGVSPGIRAHSSEPHARSGTITRTPSPLTTTSDGYLDRIGLARRRSTLFDSEFFNIMSQSSQMGPVRSLAAQVMSTIISEHTQSAPAVSNEGEEYPFTGYFPLAQGAPDDLKTLYLETTSDFYGSRRWMEAICSVRMPFLSHVSVICVFQDLEDGLLEDSSLTVYAKTKLLRMIQDSLRGSATQTDDFTVLSILHLLTSEVGGFDEDAFDVHQAGLIRIVQQRGGINNLGFNGDLASVVTSAMLCFTTLRGVEEPVILHDFIPIRTQPESIDHIAPLSPLYCPGGDMSPIFGTLSCSSETYEILYDMHELTRTFILRWSYTGDSYAARSPAETASYDAYMQQICTRAFLRPSQGGFQSKTDWIYESCRLAALIYCQSLVQGVPLSESTSSPYTQTAGNELSPDTYLSQNSGYTVILALHNAIENTDKSAQWEELCGVFLWITLVGAAASWQTVSMAYGETDEMRTRKAWTRKCFALYSVKVSLVLGFEQPGAVVEAQRTMLQVQRLANLKRGIRSQ</sequence>
<dbReference type="OrthoDB" id="415825at2759"/>
<protein>
    <recommendedName>
        <fullName evidence="4">Transcription factor domain-containing protein</fullName>
    </recommendedName>
</protein>
<organism evidence="2 3">
    <name type="scientific">Delitschia confertaspora ATCC 74209</name>
    <dbReference type="NCBI Taxonomy" id="1513339"/>
    <lineage>
        <taxon>Eukaryota</taxon>
        <taxon>Fungi</taxon>
        <taxon>Dikarya</taxon>
        <taxon>Ascomycota</taxon>
        <taxon>Pezizomycotina</taxon>
        <taxon>Dothideomycetes</taxon>
        <taxon>Pleosporomycetidae</taxon>
        <taxon>Pleosporales</taxon>
        <taxon>Delitschiaceae</taxon>
        <taxon>Delitschia</taxon>
    </lineage>
</organism>
<keyword evidence="3" id="KW-1185">Reference proteome</keyword>
<comment type="caution">
    <text evidence="2">The sequence shown here is derived from an EMBL/GenBank/DDBJ whole genome shotgun (WGS) entry which is preliminary data.</text>
</comment>
<name>A0A9P4MZV8_9PLEO</name>
<proteinExistence type="predicted"/>
<accession>A0A9P4MZV8</accession>
<feature type="compositionally biased region" description="Low complexity" evidence="1">
    <location>
        <begin position="29"/>
        <end position="41"/>
    </location>
</feature>
<reference evidence="2" key="1">
    <citation type="journal article" date="2020" name="Stud. Mycol.">
        <title>101 Dothideomycetes genomes: a test case for predicting lifestyles and emergence of pathogens.</title>
        <authorList>
            <person name="Haridas S."/>
            <person name="Albert R."/>
            <person name="Binder M."/>
            <person name="Bloem J."/>
            <person name="Labutti K."/>
            <person name="Salamov A."/>
            <person name="Andreopoulos B."/>
            <person name="Baker S."/>
            <person name="Barry K."/>
            <person name="Bills G."/>
            <person name="Bluhm B."/>
            <person name="Cannon C."/>
            <person name="Castanera R."/>
            <person name="Culley D."/>
            <person name="Daum C."/>
            <person name="Ezra D."/>
            <person name="Gonzalez J."/>
            <person name="Henrissat B."/>
            <person name="Kuo A."/>
            <person name="Liang C."/>
            <person name="Lipzen A."/>
            <person name="Lutzoni F."/>
            <person name="Magnuson J."/>
            <person name="Mondo S."/>
            <person name="Nolan M."/>
            <person name="Ohm R."/>
            <person name="Pangilinan J."/>
            <person name="Park H.-J."/>
            <person name="Ramirez L."/>
            <person name="Alfaro M."/>
            <person name="Sun H."/>
            <person name="Tritt A."/>
            <person name="Yoshinaga Y."/>
            <person name="Zwiers L.-H."/>
            <person name="Turgeon B."/>
            <person name="Goodwin S."/>
            <person name="Spatafora J."/>
            <person name="Crous P."/>
            <person name="Grigoriev I."/>
        </authorList>
    </citation>
    <scope>NUCLEOTIDE SEQUENCE</scope>
    <source>
        <strain evidence="2">ATCC 74209</strain>
    </source>
</reference>
<feature type="region of interest" description="Disordered" evidence="1">
    <location>
        <begin position="1"/>
        <end position="43"/>
    </location>
</feature>
<dbReference type="Proteomes" id="UP000799536">
    <property type="component" value="Unassembled WGS sequence"/>
</dbReference>